<reference evidence="1 2" key="1">
    <citation type="journal article" date="2021" name="Elife">
        <title>Chloroplast acquisition without the gene transfer in kleptoplastic sea slugs, Plakobranchus ocellatus.</title>
        <authorList>
            <person name="Maeda T."/>
            <person name="Takahashi S."/>
            <person name="Yoshida T."/>
            <person name="Shimamura S."/>
            <person name="Takaki Y."/>
            <person name="Nagai Y."/>
            <person name="Toyoda A."/>
            <person name="Suzuki Y."/>
            <person name="Arimoto A."/>
            <person name="Ishii H."/>
            <person name="Satoh N."/>
            <person name="Nishiyama T."/>
            <person name="Hasebe M."/>
            <person name="Maruyama T."/>
            <person name="Minagawa J."/>
            <person name="Obokata J."/>
            <person name="Shigenobu S."/>
        </authorList>
    </citation>
    <scope>NUCLEOTIDE SEQUENCE [LARGE SCALE GENOMIC DNA]</scope>
</reference>
<dbReference type="EMBL" id="BMAT01004411">
    <property type="protein sequence ID" value="GFR72986.1"/>
    <property type="molecule type" value="Genomic_DNA"/>
</dbReference>
<comment type="caution">
    <text evidence="1">The sequence shown here is derived from an EMBL/GenBank/DDBJ whole genome shotgun (WGS) entry which is preliminary data.</text>
</comment>
<dbReference type="Proteomes" id="UP000762676">
    <property type="component" value="Unassembled WGS sequence"/>
</dbReference>
<dbReference type="SUPFAM" id="SSF56219">
    <property type="entry name" value="DNase I-like"/>
    <property type="match status" value="1"/>
</dbReference>
<dbReference type="Gene3D" id="3.60.10.10">
    <property type="entry name" value="Endonuclease/exonuclease/phosphatase"/>
    <property type="match status" value="1"/>
</dbReference>
<sequence>MRFDESSAYVPVSSQHYSANYNRSEEDQLRGRIQLRVRSTTFRNEQRKGYFSLRADNGVIGHIPFEVTFTITLPNNSPALWPSGKDTSSEIGRQDGPKGGVITLVKNDITASEIKDNTGDQAEMIRTELHFKDKNITIYNCCCPPVKDHALHAMNIGNQCIVVGDFNSHSPS</sequence>
<keyword evidence="2" id="KW-1185">Reference proteome</keyword>
<gene>
    <name evidence="1" type="ORF">ElyMa_002127000</name>
</gene>
<evidence type="ECO:0000313" key="2">
    <source>
        <dbReference type="Proteomes" id="UP000762676"/>
    </source>
</evidence>
<dbReference type="AlphaFoldDB" id="A0AAV4FJ77"/>
<evidence type="ECO:0008006" key="3">
    <source>
        <dbReference type="Google" id="ProtNLM"/>
    </source>
</evidence>
<evidence type="ECO:0000313" key="1">
    <source>
        <dbReference type="EMBL" id="GFR72986.1"/>
    </source>
</evidence>
<organism evidence="1 2">
    <name type="scientific">Elysia marginata</name>
    <dbReference type="NCBI Taxonomy" id="1093978"/>
    <lineage>
        <taxon>Eukaryota</taxon>
        <taxon>Metazoa</taxon>
        <taxon>Spiralia</taxon>
        <taxon>Lophotrochozoa</taxon>
        <taxon>Mollusca</taxon>
        <taxon>Gastropoda</taxon>
        <taxon>Heterobranchia</taxon>
        <taxon>Euthyneura</taxon>
        <taxon>Panpulmonata</taxon>
        <taxon>Sacoglossa</taxon>
        <taxon>Placobranchoidea</taxon>
        <taxon>Plakobranchidae</taxon>
        <taxon>Elysia</taxon>
    </lineage>
</organism>
<accession>A0AAV4FJ77</accession>
<protein>
    <recommendedName>
        <fullName evidence="3">Endonuclease/exonuclease/phosphatase domain-containing protein</fullName>
    </recommendedName>
</protein>
<dbReference type="InterPro" id="IPR036691">
    <property type="entry name" value="Endo/exonu/phosph_ase_sf"/>
</dbReference>
<proteinExistence type="predicted"/>
<name>A0AAV4FJ77_9GAST</name>